<dbReference type="OrthoDB" id="5977668at2759"/>
<gene>
    <name evidence="2" type="ORF">BGZ97_009964</name>
</gene>
<evidence type="ECO:0000313" key="3">
    <source>
        <dbReference type="Proteomes" id="UP000823405"/>
    </source>
</evidence>
<dbReference type="EMBL" id="JAAAIN010000496">
    <property type="protein sequence ID" value="KAG0313725.1"/>
    <property type="molecule type" value="Genomic_DNA"/>
</dbReference>
<accession>A0A9P6UPL1</accession>
<dbReference type="SUPFAM" id="SSF51905">
    <property type="entry name" value="FAD/NAD(P)-binding domain"/>
    <property type="match status" value="1"/>
</dbReference>
<comment type="caution">
    <text evidence="2">The sequence shown here is derived from an EMBL/GenBank/DDBJ whole genome shotgun (WGS) entry which is preliminary data.</text>
</comment>
<dbReference type="Gene3D" id="3.50.50.60">
    <property type="entry name" value="FAD/NAD(P)-binding domain"/>
    <property type="match status" value="1"/>
</dbReference>
<dbReference type="InterPro" id="IPR036188">
    <property type="entry name" value="FAD/NAD-bd_sf"/>
</dbReference>
<evidence type="ECO:0000256" key="1">
    <source>
        <dbReference type="SAM" id="MobiDB-lite"/>
    </source>
</evidence>
<feature type="region of interest" description="Disordered" evidence="1">
    <location>
        <begin position="1"/>
        <end position="51"/>
    </location>
</feature>
<sequence>MPTITDTPISTPPAPFTFIGDHPSPYTPSQPTTTPSSTATPTPTTPTPTPRKLRVAVVGSGLAGLTVAHLLSSLHLEEGQGGQGIDVELFEKAHKLARVVQLLISANKSDVHFGGKR</sequence>
<name>A0A9P6UPL1_9FUNG</name>
<protein>
    <submittedName>
        <fullName evidence="2">Uncharacterized protein</fullName>
    </submittedName>
</protein>
<dbReference type="Proteomes" id="UP000823405">
    <property type="component" value="Unassembled WGS sequence"/>
</dbReference>
<keyword evidence="3" id="KW-1185">Reference proteome</keyword>
<reference evidence="2" key="1">
    <citation type="journal article" date="2020" name="Fungal Divers.">
        <title>Resolving the Mortierellaceae phylogeny through synthesis of multi-gene phylogenetics and phylogenomics.</title>
        <authorList>
            <person name="Vandepol N."/>
            <person name="Liber J."/>
            <person name="Desiro A."/>
            <person name="Na H."/>
            <person name="Kennedy M."/>
            <person name="Barry K."/>
            <person name="Grigoriev I.V."/>
            <person name="Miller A.N."/>
            <person name="O'Donnell K."/>
            <person name="Stajich J.E."/>
            <person name="Bonito G."/>
        </authorList>
    </citation>
    <scope>NUCLEOTIDE SEQUENCE</scope>
    <source>
        <strain evidence="2">NVP60</strain>
    </source>
</reference>
<feature type="compositionally biased region" description="Low complexity" evidence="1">
    <location>
        <begin position="23"/>
        <end position="42"/>
    </location>
</feature>
<proteinExistence type="predicted"/>
<organism evidence="2 3">
    <name type="scientific">Linnemannia gamsii</name>
    <dbReference type="NCBI Taxonomy" id="64522"/>
    <lineage>
        <taxon>Eukaryota</taxon>
        <taxon>Fungi</taxon>
        <taxon>Fungi incertae sedis</taxon>
        <taxon>Mucoromycota</taxon>
        <taxon>Mortierellomycotina</taxon>
        <taxon>Mortierellomycetes</taxon>
        <taxon>Mortierellales</taxon>
        <taxon>Mortierellaceae</taxon>
        <taxon>Linnemannia</taxon>
    </lineage>
</organism>
<dbReference type="AlphaFoldDB" id="A0A9P6UPL1"/>
<dbReference type="Pfam" id="PF13450">
    <property type="entry name" value="NAD_binding_8"/>
    <property type="match status" value="1"/>
</dbReference>
<evidence type="ECO:0000313" key="2">
    <source>
        <dbReference type="EMBL" id="KAG0313725.1"/>
    </source>
</evidence>